<dbReference type="InterPro" id="IPR001828">
    <property type="entry name" value="ANF_lig-bd_rcpt"/>
</dbReference>
<dbReference type="AlphaFoldDB" id="A0A3M7RAY1"/>
<evidence type="ECO:0000259" key="6">
    <source>
        <dbReference type="Pfam" id="PF01094"/>
    </source>
</evidence>
<dbReference type="OrthoDB" id="5984008at2759"/>
<protein>
    <submittedName>
        <fullName evidence="7">Glutamate receptor NMDA 2B isoform X1</fullName>
    </submittedName>
</protein>
<feature type="domain" description="Receptor ligand binding region" evidence="6">
    <location>
        <begin position="36"/>
        <end position="184"/>
    </location>
</feature>
<keyword evidence="2 5" id="KW-0812">Transmembrane</keyword>
<reference evidence="7 8" key="1">
    <citation type="journal article" date="2018" name="Sci. Rep.">
        <title>Genomic signatures of local adaptation to the degree of environmental predictability in rotifers.</title>
        <authorList>
            <person name="Franch-Gras L."/>
            <person name="Hahn C."/>
            <person name="Garcia-Roger E.M."/>
            <person name="Carmona M.J."/>
            <person name="Serra M."/>
            <person name="Gomez A."/>
        </authorList>
    </citation>
    <scope>NUCLEOTIDE SEQUENCE [LARGE SCALE GENOMIC DNA]</scope>
    <source>
        <strain evidence="7">HYR1</strain>
    </source>
</reference>
<keyword evidence="3 5" id="KW-1133">Transmembrane helix</keyword>
<comment type="caution">
    <text evidence="7">The sequence shown here is derived from an EMBL/GenBank/DDBJ whole genome shotgun (WGS) entry which is preliminary data.</text>
</comment>
<keyword evidence="8" id="KW-1185">Reference proteome</keyword>
<dbReference type="Pfam" id="PF01094">
    <property type="entry name" value="ANF_receptor"/>
    <property type="match status" value="1"/>
</dbReference>
<keyword evidence="7" id="KW-0675">Receptor</keyword>
<feature type="transmembrane region" description="Helical" evidence="5">
    <location>
        <begin position="20"/>
        <end position="39"/>
    </location>
</feature>
<dbReference type="Proteomes" id="UP000276133">
    <property type="component" value="Unassembled WGS sequence"/>
</dbReference>
<keyword evidence="4 5" id="KW-0472">Membrane</keyword>
<evidence type="ECO:0000313" key="7">
    <source>
        <dbReference type="EMBL" id="RNA20690.1"/>
    </source>
</evidence>
<comment type="subcellular location">
    <subcellularLocation>
        <location evidence="1">Membrane</location>
    </subcellularLocation>
</comment>
<accession>A0A3M7RAY1</accession>
<dbReference type="SUPFAM" id="SSF53822">
    <property type="entry name" value="Periplasmic binding protein-like I"/>
    <property type="match status" value="1"/>
</dbReference>
<organism evidence="7 8">
    <name type="scientific">Brachionus plicatilis</name>
    <name type="common">Marine rotifer</name>
    <name type="synonym">Brachionus muelleri</name>
    <dbReference type="NCBI Taxonomy" id="10195"/>
    <lineage>
        <taxon>Eukaryota</taxon>
        <taxon>Metazoa</taxon>
        <taxon>Spiralia</taxon>
        <taxon>Gnathifera</taxon>
        <taxon>Rotifera</taxon>
        <taxon>Eurotatoria</taxon>
        <taxon>Monogononta</taxon>
        <taxon>Pseudotrocha</taxon>
        <taxon>Ploima</taxon>
        <taxon>Brachionidae</taxon>
        <taxon>Brachionus</taxon>
    </lineage>
</organism>
<name>A0A3M7RAY1_BRAPC</name>
<dbReference type="EMBL" id="REGN01003805">
    <property type="protein sequence ID" value="RNA20690.1"/>
    <property type="molecule type" value="Genomic_DNA"/>
</dbReference>
<proteinExistence type="predicted"/>
<dbReference type="GO" id="GO:0016020">
    <property type="term" value="C:membrane"/>
    <property type="evidence" value="ECO:0007669"/>
    <property type="project" value="UniProtKB-SubCell"/>
</dbReference>
<dbReference type="STRING" id="10195.A0A3M7RAY1"/>
<evidence type="ECO:0000256" key="1">
    <source>
        <dbReference type="ARBA" id="ARBA00004370"/>
    </source>
</evidence>
<dbReference type="Gene3D" id="3.40.50.2300">
    <property type="match status" value="1"/>
</dbReference>
<evidence type="ECO:0000256" key="5">
    <source>
        <dbReference type="SAM" id="Phobius"/>
    </source>
</evidence>
<dbReference type="InterPro" id="IPR028082">
    <property type="entry name" value="Peripla_BP_I"/>
</dbReference>
<evidence type="ECO:0000256" key="3">
    <source>
        <dbReference type="ARBA" id="ARBA00022989"/>
    </source>
</evidence>
<evidence type="ECO:0000256" key="4">
    <source>
        <dbReference type="ARBA" id="ARBA00023136"/>
    </source>
</evidence>
<evidence type="ECO:0000313" key="8">
    <source>
        <dbReference type="Proteomes" id="UP000276133"/>
    </source>
</evidence>
<gene>
    <name evidence="7" type="ORF">BpHYR1_016653</name>
</gene>
<evidence type="ECO:0000256" key="2">
    <source>
        <dbReference type="ARBA" id="ARBA00022692"/>
    </source>
</evidence>
<sequence length="209" mass="24713">MLPASCSFNFLVDNSTSYCVIRSFSIFPIFYIFFHLSFLKPACFKNRPRKNEIQLAPTMYHQVEAMMSLMVRYEWQKYSIIATDYSGSHEFLRAAENLQYSHLSLKKFHILSVVKLKLKKNRMNESEITRRFRLLAPETRVILLHCHIDETNTIFEIASHLGLMTYEYMWILTKNVIDSQLYNNYRYSHFPIGSLGIMNIIISEKNVNK</sequence>